<accession>A0ABV3FUD6</accession>
<reference evidence="3 4" key="1">
    <citation type="submission" date="2024-06" db="EMBL/GenBank/DDBJ databases">
        <title>The Natural Products Discovery Center: Release of the First 8490 Sequenced Strains for Exploring Actinobacteria Biosynthetic Diversity.</title>
        <authorList>
            <person name="Kalkreuter E."/>
            <person name="Kautsar S.A."/>
            <person name="Yang D."/>
            <person name="Bader C.D."/>
            <person name="Teijaro C.N."/>
            <person name="Fluegel L."/>
            <person name="Davis C.M."/>
            <person name="Simpson J.R."/>
            <person name="Lauterbach L."/>
            <person name="Steele A.D."/>
            <person name="Gui C."/>
            <person name="Meng S."/>
            <person name="Li G."/>
            <person name="Viehrig K."/>
            <person name="Ye F."/>
            <person name="Su P."/>
            <person name="Kiefer A.F."/>
            <person name="Nichols A."/>
            <person name="Cepeda A.J."/>
            <person name="Yan W."/>
            <person name="Fan B."/>
            <person name="Jiang Y."/>
            <person name="Adhikari A."/>
            <person name="Zheng C.-J."/>
            <person name="Schuster L."/>
            <person name="Cowan T.M."/>
            <person name="Smanski M.J."/>
            <person name="Chevrette M.G."/>
            <person name="De Carvalho L.P.S."/>
            <person name="Shen B."/>
        </authorList>
    </citation>
    <scope>NUCLEOTIDE SEQUENCE [LARGE SCALE GENOMIC DNA]</scope>
    <source>
        <strain evidence="3 4">NPDC050403</strain>
    </source>
</reference>
<sequence length="281" mass="27660">MNGRTFARAATAVTSLGIGAVLTLGSASAEPASPVETALTDLTVRAGEDISAQAGVGALREYTSLLDLPQLRHVAASFIPFAYAAPTFGCGSHGPITTVIAAATTEGPHRNQGVSPDPGTLRFSASPAHTGAPLNSGLVVAWVNINNGRSGLDTLDDRTEVGLPTLSKTIDSGPGTVLASMWGVINYPFANCVMTPTVGTFVVPDLPAAAPAEAAPAPESAAPTTPSLPPVPQAGPGTGSPAPADVPTPAPAAPAPTPVPAPAAPQPPAGAAVQGEVPSGS</sequence>
<feature type="compositionally biased region" description="Pro residues" evidence="1">
    <location>
        <begin position="244"/>
        <end position="268"/>
    </location>
</feature>
<organism evidence="3 4">
    <name type="scientific">Nocardia aurea</name>
    <dbReference type="NCBI Taxonomy" id="2144174"/>
    <lineage>
        <taxon>Bacteria</taxon>
        <taxon>Bacillati</taxon>
        <taxon>Actinomycetota</taxon>
        <taxon>Actinomycetes</taxon>
        <taxon>Mycobacteriales</taxon>
        <taxon>Nocardiaceae</taxon>
        <taxon>Nocardia</taxon>
    </lineage>
</organism>
<evidence type="ECO:0000256" key="1">
    <source>
        <dbReference type="SAM" id="MobiDB-lite"/>
    </source>
</evidence>
<dbReference type="Proteomes" id="UP001551695">
    <property type="component" value="Unassembled WGS sequence"/>
</dbReference>
<evidence type="ECO:0000313" key="3">
    <source>
        <dbReference type="EMBL" id="MEV0709042.1"/>
    </source>
</evidence>
<feature type="region of interest" description="Disordered" evidence="1">
    <location>
        <begin position="214"/>
        <end position="281"/>
    </location>
</feature>
<feature type="compositionally biased region" description="Low complexity" evidence="1">
    <location>
        <begin position="214"/>
        <end position="225"/>
    </location>
</feature>
<proteinExistence type="predicted"/>
<dbReference type="RefSeq" id="WP_357784279.1">
    <property type="nucleotide sequence ID" value="NZ_JBFAKC010000006.1"/>
</dbReference>
<dbReference type="EMBL" id="JBFAKC010000006">
    <property type="protein sequence ID" value="MEV0709042.1"/>
    <property type="molecule type" value="Genomic_DNA"/>
</dbReference>
<comment type="caution">
    <text evidence="3">The sequence shown here is derived from an EMBL/GenBank/DDBJ whole genome shotgun (WGS) entry which is preliminary data.</text>
</comment>
<evidence type="ECO:0000256" key="2">
    <source>
        <dbReference type="SAM" id="SignalP"/>
    </source>
</evidence>
<gene>
    <name evidence="3" type="ORF">AB0I48_15895</name>
</gene>
<feature type="signal peptide" evidence="2">
    <location>
        <begin position="1"/>
        <end position="29"/>
    </location>
</feature>
<name>A0ABV3FUD6_9NOCA</name>
<protein>
    <submittedName>
        <fullName evidence="3">Uncharacterized protein</fullName>
    </submittedName>
</protein>
<feature type="chain" id="PRO_5045807766" evidence="2">
    <location>
        <begin position="30"/>
        <end position="281"/>
    </location>
</feature>
<keyword evidence="2" id="KW-0732">Signal</keyword>
<evidence type="ECO:0000313" key="4">
    <source>
        <dbReference type="Proteomes" id="UP001551695"/>
    </source>
</evidence>
<keyword evidence="4" id="KW-1185">Reference proteome</keyword>